<dbReference type="Pfam" id="PF14420">
    <property type="entry name" value="Clr5"/>
    <property type="match status" value="1"/>
</dbReference>
<reference evidence="4" key="3">
    <citation type="submission" date="2025-04" db="UniProtKB">
        <authorList>
            <consortium name="RefSeq"/>
        </authorList>
    </citation>
    <scope>IDENTIFICATION</scope>
    <source>
        <strain evidence="4">CBS 304.34</strain>
    </source>
</reference>
<sequence length="98" mass="11499">MSSFVPSQHSRLIPARSYSSEAWEQKRMIISQLYRDEARSLNNVLVVLAQEHDFRPTPAMLKKRITKWSLDRKRKQLDMLVALRLASQREALGKETIF</sequence>
<evidence type="ECO:0000313" key="4">
    <source>
        <dbReference type="RefSeq" id="XP_033574262.1"/>
    </source>
</evidence>
<dbReference type="PANTHER" id="PTHR38788">
    <property type="entry name" value="CLR5 DOMAIN-CONTAINING PROTEIN"/>
    <property type="match status" value="1"/>
</dbReference>
<dbReference type="OrthoDB" id="3785579at2759"/>
<proteinExistence type="predicted"/>
<dbReference type="EMBL" id="MU003705">
    <property type="protein sequence ID" value="KAF2807298.1"/>
    <property type="molecule type" value="Genomic_DNA"/>
</dbReference>
<evidence type="ECO:0000313" key="2">
    <source>
        <dbReference type="EMBL" id="KAF2807298.1"/>
    </source>
</evidence>
<dbReference type="GeneID" id="54466639"/>
<feature type="domain" description="Clr5" evidence="1">
    <location>
        <begin position="20"/>
        <end position="71"/>
    </location>
</feature>
<dbReference type="PANTHER" id="PTHR38788:SF3">
    <property type="entry name" value="CLR5 DOMAIN-CONTAINING PROTEIN"/>
    <property type="match status" value="1"/>
</dbReference>
<gene>
    <name evidence="2 4" type="ORF">BDZ99DRAFT_522915</name>
</gene>
<dbReference type="Proteomes" id="UP000504636">
    <property type="component" value="Unplaced"/>
</dbReference>
<accession>A0A6A6YFE2</accession>
<name>A0A6A6YFE2_9PEZI</name>
<reference evidence="2 4" key="1">
    <citation type="journal article" date="2020" name="Stud. Mycol.">
        <title>101 Dothideomycetes genomes: a test case for predicting lifestyles and emergence of pathogens.</title>
        <authorList>
            <person name="Haridas S."/>
            <person name="Albert R."/>
            <person name="Binder M."/>
            <person name="Bloem J."/>
            <person name="Labutti K."/>
            <person name="Salamov A."/>
            <person name="Andreopoulos B."/>
            <person name="Baker S."/>
            <person name="Barry K."/>
            <person name="Bills G."/>
            <person name="Bluhm B."/>
            <person name="Cannon C."/>
            <person name="Castanera R."/>
            <person name="Culley D."/>
            <person name="Daum C."/>
            <person name="Ezra D."/>
            <person name="Gonzalez J."/>
            <person name="Henrissat B."/>
            <person name="Kuo A."/>
            <person name="Liang C."/>
            <person name="Lipzen A."/>
            <person name="Lutzoni F."/>
            <person name="Magnuson J."/>
            <person name="Mondo S."/>
            <person name="Nolan M."/>
            <person name="Ohm R."/>
            <person name="Pangilinan J."/>
            <person name="Park H.-J."/>
            <person name="Ramirez L."/>
            <person name="Alfaro M."/>
            <person name="Sun H."/>
            <person name="Tritt A."/>
            <person name="Yoshinaga Y."/>
            <person name="Zwiers L.-H."/>
            <person name="Turgeon B."/>
            <person name="Goodwin S."/>
            <person name="Spatafora J."/>
            <person name="Crous P."/>
            <person name="Grigoriev I."/>
        </authorList>
    </citation>
    <scope>NUCLEOTIDE SEQUENCE</scope>
    <source>
        <strain evidence="2 4">CBS 304.34</strain>
    </source>
</reference>
<dbReference type="InterPro" id="IPR025676">
    <property type="entry name" value="Clr5_dom"/>
</dbReference>
<evidence type="ECO:0000313" key="3">
    <source>
        <dbReference type="Proteomes" id="UP000504636"/>
    </source>
</evidence>
<dbReference type="RefSeq" id="XP_033574262.1">
    <property type="nucleotide sequence ID" value="XM_033725746.1"/>
</dbReference>
<organism evidence="2">
    <name type="scientific">Mytilinidion resinicola</name>
    <dbReference type="NCBI Taxonomy" id="574789"/>
    <lineage>
        <taxon>Eukaryota</taxon>
        <taxon>Fungi</taxon>
        <taxon>Dikarya</taxon>
        <taxon>Ascomycota</taxon>
        <taxon>Pezizomycotina</taxon>
        <taxon>Dothideomycetes</taxon>
        <taxon>Pleosporomycetidae</taxon>
        <taxon>Mytilinidiales</taxon>
        <taxon>Mytilinidiaceae</taxon>
        <taxon>Mytilinidion</taxon>
    </lineage>
</organism>
<evidence type="ECO:0000259" key="1">
    <source>
        <dbReference type="Pfam" id="PF14420"/>
    </source>
</evidence>
<dbReference type="AlphaFoldDB" id="A0A6A6YFE2"/>
<keyword evidence="3" id="KW-1185">Reference proteome</keyword>
<protein>
    <recommendedName>
        <fullName evidence="1">Clr5 domain-containing protein</fullName>
    </recommendedName>
</protein>
<reference evidence="4" key="2">
    <citation type="submission" date="2020-04" db="EMBL/GenBank/DDBJ databases">
        <authorList>
            <consortium name="NCBI Genome Project"/>
        </authorList>
    </citation>
    <scope>NUCLEOTIDE SEQUENCE</scope>
    <source>
        <strain evidence="4">CBS 304.34</strain>
    </source>
</reference>